<feature type="signal peptide" evidence="7">
    <location>
        <begin position="1"/>
        <end position="24"/>
    </location>
</feature>
<evidence type="ECO:0000256" key="3">
    <source>
        <dbReference type="ARBA" id="ARBA00022723"/>
    </source>
</evidence>
<feature type="compositionally biased region" description="Basic and acidic residues" evidence="8">
    <location>
        <begin position="148"/>
        <end position="162"/>
    </location>
</feature>
<dbReference type="RefSeq" id="WP_109792509.1">
    <property type="nucleotide sequence ID" value="NZ_PHIG01000011.1"/>
</dbReference>
<reference evidence="10 11" key="1">
    <citation type="submission" date="2017-11" db="EMBL/GenBank/DDBJ databases">
        <title>Draft genome sequence of Rhizobiales bacterium SY3-13.</title>
        <authorList>
            <person name="Sun C."/>
        </authorList>
    </citation>
    <scope>NUCLEOTIDE SEQUENCE [LARGE SCALE GENOMIC DNA]</scope>
    <source>
        <strain evidence="10 11">SY3-13</strain>
    </source>
</reference>
<dbReference type="GO" id="GO:0017004">
    <property type="term" value="P:cytochrome complex assembly"/>
    <property type="evidence" value="ECO:0007669"/>
    <property type="project" value="UniProtKB-KW"/>
</dbReference>
<accession>A0A2M9G5P3</accession>
<dbReference type="EMBL" id="PHIG01000011">
    <property type="protein sequence ID" value="PJK31022.1"/>
    <property type="molecule type" value="Genomic_DNA"/>
</dbReference>
<feature type="chain" id="PRO_5014487847" description="Cytochrome c-type biogenesis protein" evidence="7">
    <location>
        <begin position="25"/>
        <end position="162"/>
    </location>
</feature>
<evidence type="ECO:0000256" key="2">
    <source>
        <dbReference type="ARBA" id="ARBA00022617"/>
    </source>
</evidence>
<dbReference type="GO" id="GO:0005886">
    <property type="term" value="C:plasma membrane"/>
    <property type="evidence" value="ECO:0007669"/>
    <property type="project" value="TreeGrafter"/>
</dbReference>
<keyword evidence="2 7" id="KW-0349">Heme</keyword>
<dbReference type="InterPro" id="IPR005616">
    <property type="entry name" value="CcmH/CycL/Ccl2/NrfF_N"/>
</dbReference>
<dbReference type="AlphaFoldDB" id="A0A2M9G5P3"/>
<dbReference type="PANTHER" id="PTHR47870:SF1">
    <property type="entry name" value="CYTOCHROME C-TYPE BIOGENESIS PROTEIN CCMH"/>
    <property type="match status" value="1"/>
</dbReference>
<protein>
    <recommendedName>
        <fullName evidence="7">Cytochrome c-type biogenesis protein</fullName>
    </recommendedName>
</protein>
<dbReference type="Gene3D" id="1.10.8.640">
    <property type="entry name" value="Cytochrome C biogenesis protein"/>
    <property type="match status" value="1"/>
</dbReference>
<evidence type="ECO:0000313" key="11">
    <source>
        <dbReference type="Proteomes" id="UP000229498"/>
    </source>
</evidence>
<dbReference type="GO" id="GO:0046872">
    <property type="term" value="F:metal ion binding"/>
    <property type="evidence" value="ECO:0007669"/>
    <property type="project" value="UniProtKB-KW"/>
</dbReference>
<keyword evidence="7" id="KW-0812">Transmembrane</keyword>
<dbReference type="Pfam" id="PF03918">
    <property type="entry name" value="CcmH"/>
    <property type="match status" value="1"/>
</dbReference>
<evidence type="ECO:0000256" key="6">
    <source>
        <dbReference type="ARBA" id="ARBA00023004"/>
    </source>
</evidence>
<evidence type="ECO:0000256" key="8">
    <source>
        <dbReference type="SAM" id="MobiDB-lite"/>
    </source>
</evidence>
<sequence length="162" mass="18221">MTLLRPFQFLLLAALLAFAMPALAIFTEKPLEDPQKEARAQELMKELRCLVCQNQAISESHAPLARDLRVLLRERIAAGDTNEEARDYMVARYGDWVLLDTPMKATTYLLWFGPLLILVPGLIISAVYLRRRRAAGRTGGGNEAPLTEAERAELDRALSDQR</sequence>
<keyword evidence="11" id="KW-1185">Reference proteome</keyword>
<dbReference type="InterPro" id="IPR038297">
    <property type="entry name" value="CcmH/CycL/NrfF/Ccl2_sf"/>
</dbReference>
<evidence type="ECO:0000256" key="1">
    <source>
        <dbReference type="ARBA" id="ARBA00010342"/>
    </source>
</evidence>
<organism evidence="10 11">
    <name type="scientific">Minwuia thermotolerans</name>
    <dbReference type="NCBI Taxonomy" id="2056226"/>
    <lineage>
        <taxon>Bacteria</taxon>
        <taxon>Pseudomonadati</taxon>
        <taxon>Pseudomonadota</taxon>
        <taxon>Alphaproteobacteria</taxon>
        <taxon>Minwuiales</taxon>
        <taxon>Minwuiaceae</taxon>
        <taxon>Minwuia</taxon>
    </lineage>
</organism>
<proteinExistence type="inferred from homology"/>
<evidence type="ECO:0000256" key="5">
    <source>
        <dbReference type="ARBA" id="ARBA00022748"/>
    </source>
</evidence>
<keyword evidence="7" id="KW-0472">Membrane</keyword>
<dbReference type="CDD" id="cd16378">
    <property type="entry name" value="CcmH_N"/>
    <property type="match status" value="1"/>
</dbReference>
<dbReference type="PANTHER" id="PTHR47870">
    <property type="entry name" value="CYTOCHROME C-TYPE BIOGENESIS PROTEIN CCMH"/>
    <property type="match status" value="1"/>
</dbReference>
<keyword evidence="5" id="KW-0201">Cytochrome c-type biogenesis</keyword>
<comment type="function">
    <text evidence="7">Possible subunit of a heme lyase.</text>
</comment>
<dbReference type="InterPro" id="IPR051263">
    <property type="entry name" value="C-type_cytochrome_biogenesis"/>
</dbReference>
<evidence type="ECO:0000256" key="7">
    <source>
        <dbReference type="RuleBase" id="RU364112"/>
    </source>
</evidence>
<comment type="caution">
    <text evidence="10">The sequence shown here is derived from an EMBL/GenBank/DDBJ whole genome shotgun (WGS) entry which is preliminary data.</text>
</comment>
<dbReference type="OrthoDB" id="9804975at2"/>
<keyword evidence="4 7" id="KW-0732">Signal</keyword>
<gene>
    <name evidence="10" type="ORF">CVT23_03940</name>
</gene>
<feature type="region of interest" description="Disordered" evidence="8">
    <location>
        <begin position="136"/>
        <end position="162"/>
    </location>
</feature>
<feature type="transmembrane region" description="Helical" evidence="7">
    <location>
        <begin position="108"/>
        <end position="129"/>
    </location>
</feature>
<feature type="domain" description="CcmH/CycL/Ccl2/NrfF N-terminal" evidence="9">
    <location>
        <begin position="13"/>
        <end position="157"/>
    </location>
</feature>
<name>A0A2M9G5P3_9PROT</name>
<evidence type="ECO:0000259" key="9">
    <source>
        <dbReference type="Pfam" id="PF03918"/>
    </source>
</evidence>
<keyword evidence="7" id="KW-1133">Transmembrane helix</keyword>
<evidence type="ECO:0000313" key="10">
    <source>
        <dbReference type="EMBL" id="PJK31022.1"/>
    </source>
</evidence>
<evidence type="ECO:0000256" key="4">
    <source>
        <dbReference type="ARBA" id="ARBA00022729"/>
    </source>
</evidence>
<comment type="similarity">
    <text evidence="1 7">Belongs to the CcmH/CycL/Ccl2/NrfF family.</text>
</comment>
<keyword evidence="6 7" id="KW-0408">Iron</keyword>
<dbReference type="Proteomes" id="UP000229498">
    <property type="component" value="Unassembled WGS sequence"/>
</dbReference>
<keyword evidence="3 7" id="KW-0479">Metal-binding</keyword>